<protein>
    <submittedName>
        <fullName evidence="8">Homeobox protein tos8</fullName>
    </submittedName>
</protein>
<dbReference type="Gene3D" id="1.10.10.60">
    <property type="entry name" value="Homeodomain-like"/>
    <property type="match status" value="1"/>
</dbReference>
<dbReference type="PANTHER" id="PTHR11850">
    <property type="entry name" value="HOMEOBOX PROTEIN TRANSCRIPTION FACTORS"/>
    <property type="match status" value="1"/>
</dbReference>
<dbReference type="CDD" id="cd00086">
    <property type="entry name" value="homeodomain"/>
    <property type="match status" value="1"/>
</dbReference>
<proteinExistence type="inferred from homology"/>
<organism evidence="8 9">
    <name type="scientific">Marasmiellus scandens</name>
    <dbReference type="NCBI Taxonomy" id="2682957"/>
    <lineage>
        <taxon>Eukaryota</taxon>
        <taxon>Fungi</taxon>
        <taxon>Dikarya</taxon>
        <taxon>Basidiomycota</taxon>
        <taxon>Agaricomycotina</taxon>
        <taxon>Agaricomycetes</taxon>
        <taxon>Agaricomycetidae</taxon>
        <taxon>Agaricales</taxon>
        <taxon>Marasmiineae</taxon>
        <taxon>Omphalotaceae</taxon>
        <taxon>Marasmiellus</taxon>
    </lineage>
</organism>
<evidence type="ECO:0000259" key="7">
    <source>
        <dbReference type="PROSITE" id="PS50071"/>
    </source>
</evidence>
<evidence type="ECO:0000256" key="2">
    <source>
        <dbReference type="ARBA" id="ARBA00023125"/>
    </source>
</evidence>
<keyword evidence="9" id="KW-1185">Reference proteome</keyword>
<dbReference type="InterPro" id="IPR008422">
    <property type="entry name" value="KN_HD"/>
</dbReference>
<feature type="compositionally biased region" description="Basic residues" evidence="6">
    <location>
        <begin position="205"/>
        <end position="216"/>
    </location>
</feature>
<comment type="similarity">
    <text evidence="1">Belongs to the TALE/M-ATYP homeobox family.</text>
</comment>
<dbReference type="Proteomes" id="UP001498398">
    <property type="component" value="Unassembled WGS sequence"/>
</dbReference>
<feature type="domain" description="Homeobox" evidence="7">
    <location>
        <begin position="91"/>
        <end position="137"/>
    </location>
</feature>
<evidence type="ECO:0000256" key="3">
    <source>
        <dbReference type="ARBA" id="ARBA00023155"/>
    </source>
</evidence>
<gene>
    <name evidence="8" type="primary">TOS8_6</name>
    <name evidence="8" type="ORF">VKT23_020142</name>
</gene>
<dbReference type="PROSITE" id="PS50071">
    <property type="entry name" value="HOMEOBOX_2"/>
    <property type="match status" value="1"/>
</dbReference>
<evidence type="ECO:0000313" key="9">
    <source>
        <dbReference type="Proteomes" id="UP001498398"/>
    </source>
</evidence>
<evidence type="ECO:0000313" key="8">
    <source>
        <dbReference type="EMBL" id="KAK7434534.1"/>
    </source>
</evidence>
<dbReference type="InterPro" id="IPR050224">
    <property type="entry name" value="TALE_homeobox"/>
</dbReference>
<dbReference type="InterPro" id="IPR001356">
    <property type="entry name" value="HD"/>
</dbReference>
<evidence type="ECO:0000256" key="1">
    <source>
        <dbReference type="ARBA" id="ARBA00005800"/>
    </source>
</evidence>
<dbReference type="EMBL" id="JBANRG010000122">
    <property type="protein sequence ID" value="KAK7434534.1"/>
    <property type="molecule type" value="Genomic_DNA"/>
</dbReference>
<dbReference type="PRINTS" id="PR00929">
    <property type="entry name" value="ATHOOK"/>
</dbReference>
<dbReference type="SUPFAM" id="SSF46689">
    <property type="entry name" value="Homeodomain-like"/>
    <property type="match status" value="1"/>
</dbReference>
<dbReference type="InterPro" id="IPR017956">
    <property type="entry name" value="AT_hook_DNA-bd_motif"/>
</dbReference>
<keyword evidence="2 5" id="KW-0238">DNA-binding</keyword>
<dbReference type="SMART" id="SM00384">
    <property type="entry name" value="AT_hook"/>
    <property type="match status" value="3"/>
</dbReference>
<keyword evidence="4 5" id="KW-0539">Nucleus</keyword>
<feature type="region of interest" description="Disordered" evidence="6">
    <location>
        <begin position="143"/>
        <end position="313"/>
    </location>
</feature>
<comment type="caution">
    <text evidence="8">The sequence shown here is derived from an EMBL/GenBank/DDBJ whole genome shotgun (WGS) entry which is preliminary data.</text>
</comment>
<dbReference type="GO" id="GO:0003677">
    <property type="term" value="F:DNA binding"/>
    <property type="evidence" value="ECO:0007669"/>
    <property type="project" value="UniProtKB-KW"/>
</dbReference>
<comment type="subcellular location">
    <subcellularLocation>
        <location evidence="5">Nucleus</location>
    </subcellularLocation>
</comment>
<accession>A0ABR1IJM6</accession>
<name>A0ABR1IJM6_9AGAR</name>
<feature type="compositionally biased region" description="Polar residues" evidence="6">
    <location>
        <begin position="238"/>
        <end position="249"/>
    </location>
</feature>
<evidence type="ECO:0000256" key="6">
    <source>
        <dbReference type="SAM" id="MobiDB-lite"/>
    </source>
</evidence>
<feature type="DNA-binding region" description="Homeobox" evidence="5">
    <location>
        <begin position="93"/>
        <end position="138"/>
    </location>
</feature>
<sequence length="350" mass="39115">MRCQKRSLECVFPAESRRGIRKKKIPRRGYILSAEVPDFNQSESPSGTMGSSVSVPWQIPGPSHLPATASSSLVRFDSPIARELPKNIDYIEAWLQSHSDHPYPTEEETQELCYDTGLSASQVSDWMMNASYFARRRLQLQTVDSTEDREPPANINETPRTRSTRKRKASPAIEPDAPAPVKRGRGRPKGISRNNESTIMSTINKTKKTKSTRKLKTSSAYEPNASALVKRGQRRPKQISSNDESTVMSISRKGKRLAAAFDTPSVPGKRGRPPKPKAAEESGTEEPVQKRKRGRPPKAKPANAADSDSKVSESFRSVFPGKIAHIVTSSFWNDTQLVRAWEEYRQRQGL</sequence>
<keyword evidence="3 5" id="KW-0371">Homeobox</keyword>
<dbReference type="InterPro" id="IPR009057">
    <property type="entry name" value="Homeodomain-like_sf"/>
</dbReference>
<evidence type="ECO:0000256" key="4">
    <source>
        <dbReference type="ARBA" id="ARBA00023242"/>
    </source>
</evidence>
<evidence type="ECO:0000256" key="5">
    <source>
        <dbReference type="PROSITE-ProRule" id="PRU00108"/>
    </source>
</evidence>
<dbReference type="Pfam" id="PF05920">
    <property type="entry name" value="Homeobox_KN"/>
    <property type="match status" value="1"/>
</dbReference>
<reference evidence="8 9" key="1">
    <citation type="submission" date="2024-01" db="EMBL/GenBank/DDBJ databases">
        <title>A draft genome for the cacao thread blight pathogen Marasmiellus scandens.</title>
        <authorList>
            <person name="Baruah I.K."/>
            <person name="Leung J."/>
            <person name="Bukari Y."/>
            <person name="Amoako-Attah I."/>
            <person name="Meinhardt L.W."/>
            <person name="Bailey B.A."/>
            <person name="Cohen S.P."/>
        </authorList>
    </citation>
    <scope>NUCLEOTIDE SEQUENCE [LARGE SCALE GENOMIC DNA]</scope>
    <source>
        <strain evidence="8 9">GH-19</strain>
    </source>
</reference>